<dbReference type="OrthoDB" id="2436444at2759"/>
<organism evidence="2 3">
    <name type="scientific">Mortierella alpina</name>
    <name type="common">Oleaginous fungus</name>
    <name type="synonym">Mortierella renispora</name>
    <dbReference type="NCBI Taxonomy" id="64518"/>
    <lineage>
        <taxon>Eukaryota</taxon>
        <taxon>Fungi</taxon>
        <taxon>Fungi incertae sedis</taxon>
        <taxon>Mucoromycota</taxon>
        <taxon>Mortierellomycotina</taxon>
        <taxon>Mortierellomycetes</taxon>
        <taxon>Mortierellales</taxon>
        <taxon>Mortierellaceae</taxon>
        <taxon>Mortierella</taxon>
    </lineage>
</organism>
<name>A0A9P6M008_MORAP</name>
<proteinExistence type="predicted"/>
<feature type="region of interest" description="Disordered" evidence="1">
    <location>
        <begin position="445"/>
        <end position="485"/>
    </location>
</feature>
<feature type="compositionally biased region" description="Basic and acidic residues" evidence="1">
    <location>
        <begin position="110"/>
        <end position="120"/>
    </location>
</feature>
<feature type="compositionally biased region" description="Low complexity" evidence="1">
    <location>
        <begin position="42"/>
        <end position="58"/>
    </location>
</feature>
<feature type="compositionally biased region" description="Basic and acidic residues" evidence="1">
    <location>
        <begin position="138"/>
        <end position="150"/>
    </location>
</feature>
<feature type="region of interest" description="Disordered" evidence="1">
    <location>
        <begin position="1"/>
        <end position="59"/>
    </location>
</feature>
<evidence type="ECO:0000313" key="2">
    <source>
        <dbReference type="EMBL" id="KAF9955927.1"/>
    </source>
</evidence>
<dbReference type="EMBL" id="JAAAHY010000875">
    <property type="protein sequence ID" value="KAF9955927.1"/>
    <property type="molecule type" value="Genomic_DNA"/>
</dbReference>
<feature type="compositionally biased region" description="Basic and acidic residues" evidence="1">
    <location>
        <begin position="12"/>
        <end position="30"/>
    </location>
</feature>
<protein>
    <submittedName>
        <fullName evidence="2">Uncharacterized protein</fullName>
    </submittedName>
</protein>
<comment type="caution">
    <text evidence="2">The sequence shown here is derived from an EMBL/GenBank/DDBJ whole genome shotgun (WGS) entry which is preliminary data.</text>
</comment>
<feature type="region of interest" description="Disordered" evidence="1">
    <location>
        <begin position="98"/>
        <end position="150"/>
    </location>
</feature>
<sequence>MAELGQAQPRHPLNDHTSDVDQDALHDRQTSVHAIASGGATSPLQSPVSSSSPLNELPDPTAALVTAFPQAVSSAIDTDIPILPSQLRKRHESIKVLAKEQLQQQQQQQREPEQQSEQRQRQRMQAQEVQQQPGIADITDHTDHMDEGSRISLDHDEPIVLGKATLLESIGSPDLGSESVEGAEDTNEPDHNSEWLESMPPTSYHSGALLRAKSFSMFESSSQYSHSGVGYPHPQQPRYYPVPSVMAGNRSFNIPEVVMPTRDWVQMQTRIQSLETEIGHVSRTNQLLNQELDRVSGHLRRLTSAEGEGWKNEYEFLVQQVDLMHRQLQDAHYQAGANGMHGNQRQIGEGREPGMTRQLHAEVKDLTASLRKWQTAYQQAEENYRRKCDGERALKQTLWERENQLSSLVDKLSGYESEFKKSISNYEELMRLSLELEALEGKRKLIDSSSSSSSSKGSASMVVDGISSSPQPTLTQLSGTDRSMPGLFPDEDHTRRAIAVNADQLTVSILSWAALLATYILS</sequence>
<feature type="compositionally biased region" description="Low complexity" evidence="1">
    <location>
        <begin position="123"/>
        <end position="132"/>
    </location>
</feature>
<gene>
    <name evidence="2" type="ORF">BGZ70_010069</name>
</gene>
<feature type="compositionally biased region" description="Polar residues" evidence="1">
    <location>
        <begin position="466"/>
        <end position="481"/>
    </location>
</feature>
<feature type="compositionally biased region" description="Low complexity" evidence="1">
    <location>
        <begin position="100"/>
        <end position="109"/>
    </location>
</feature>
<evidence type="ECO:0000313" key="3">
    <source>
        <dbReference type="Proteomes" id="UP000738359"/>
    </source>
</evidence>
<keyword evidence="3" id="KW-1185">Reference proteome</keyword>
<evidence type="ECO:0000256" key="1">
    <source>
        <dbReference type="SAM" id="MobiDB-lite"/>
    </source>
</evidence>
<accession>A0A9P6M008</accession>
<feature type="region of interest" description="Disordered" evidence="1">
    <location>
        <begin position="170"/>
        <end position="200"/>
    </location>
</feature>
<reference evidence="2" key="1">
    <citation type="journal article" date="2020" name="Fungal Divers.">
        <title>Resolving the Mortierellaceae phylogeny through synthesis of multi-gene phylogenetics and phylogenomics.</title>
        <authorList>
            <person name="Vandepol N."/>
            <person name="Liber J."/>
            <person name="Desiro A."/>
            <person name="Na H."/>
            <person name="Kennedy M."/>
            <person name="Barry K."/>
            <person name="Grigoriev I.V."/>
            <person name="Miller A.N."/>
            <person name="O'Donnell K."/>
            <person name="Stajich J.E."/>
            <person name="Bonito G."/>
        </authorList>
    </citation>
    <scope>NUCLEOTIDE SEQUENCE</scope>
    <source>
        <strain evidence="2">CK1249</strain>
    </source>
</reference>
<feature type="compositionally biased region" description="Low complexity" evidence="1">
    <location>
        <begin position="448"/>
        <end position="460"/>
    </location>
</feature>
<dbReference type="AlphaFoldDB" id="A0A9P6M008"/>
<dbReference type="Proteomes" id="UP000738359">
    <property type="component" value="Unassembled WGS sequence"/>
</dbReference>